<name>M0PLX4_9EURY</name>
<comment type="caution">
    <text evidence="1">The sequence shown here is derived from an EMBL/GenBank/DDBJ whole genome shotgun (WGS) entry which is preliminary data.</text>
</comment>
<dbReference type="Gene3D" id="3.20.20.370">
    <property type="entry name" value="Glycoside hydrolase/deacetylase"/>
    <property type="match status" value="1"/>
</dbReference>
<dbReference type="PATRIC" id="fig|1230454.4.peg.27"/>
<evidence type="ECO:0000313" key="1">
    <source>
        <dbReference type="EMBL" id="EMA70649.1"/>
    </source>
</evidence>
<keyword evidence="2" id="KW-1185">Reference proteome</keyword>
<dbReference type="STRING" id="1230454.C461_00132"/>
<dbReference type="RefSeq" id="WP_007997540.1">
    <property type="nucleotide sequence ID" value="NZ_AOJI01000002.1"/>
</dbReference>
<dbReference type="EMBL" id="AOJI01000002">
    <property type="protein sequence ID" value="EMA70649.1"/>
    <property type="molecule type" value="Genomic_DNA"/>
</dbReference>
<protein>
    <recommendedName>
        <fullName evidence="3">Polysaccharide deacetylase</fullName>
    </recommendedName>
</protein>
<proteinExistence type="predicted"/>
<reference evidence="1 2" key="1">
    <citation type="journal article" date="2014" name="PLoS Genet.">
        <title>Phylogenetically driven sequencing of extremely halophilic archaea reveals strategies for static and dynamic osmo-response.</title>
        <authorList>
            <person name="Becker E.A."/>
            <person name="Seitzer P.M."/>
            <person name="Tritt A."/>
            <person name="Larsen D."/>
            <person name="Krusor M."/>
            <person name="Yao A.I."/>
            <person name="Wu D."/>
            <person name="Madern D."/>
            <person name="Eisen J.A."/>
            <person name="Darling A.E."/>
            <person name="Facciotti M.T."/>
        </authorList>
    </citation>
    <scope>NUCLEOTIDE SEQUENCE [LARGE SCALE GENOMIC DNA]</scope>
    <source>
        <strain evidence="1 2">JCM 13560</strain>
    </source>
</reference>
<gene>
    <name evidence="1" type="ORF">C461_00132</name>
</gene>
<dbReference type="OrthoDB" id="371704at2157"/>
<evidence type="ECO:0000313" key="2">
    <source>
        <dbReference type="Proteomes" id="UP000011575"/>
    </source>
</evidence>
<dbReference type="GO" id="GO:0005975">
    <property type="term" value="P:carbohydrate metabolic process"/>
    <property type="evidence" value="ECO:0007669"/>
    <property type="project" value="InterPro"/>
</dbReference>
<dbReference type="SUPFAM" id="SSF88713">
    <property type="entry name" value="Glycoside hydrolase/deacetylase"/>
    <property type="match status" value="1"/>
</dbReference>
<dbReference type="AlphaFoldDB" id="M0PLX4"/>
<dbReference type="InterPro" id="IPR011330">
    <property type="entry name" value="Glyco_hydro/deAcase_b/a-brl"/>
</dbReference>
<dbReference type="Proteomes" id="UP000011575">
    <property type="component" value="Unassembled WGS sequence"/>
</dbReference>
<dbReference type="CDD" id="cd10931">
    <property type="entry name" value="CE4_u7"/>
    <property type="match status" value="1"/>
</dbReference>
<organism evidence="1 2">
    <name type="scientific">Halorubrum aidingense JCM 13560</name>
    <dbReference type="NCBI Taxonomy" id="1230454"/>
    <lineage>
        <taxon>Archaea</taxon>
        <taxon>Methanobacteriati</taxon>
        <taxon>Methanobacteriota</taxon>
        <taxon>Stenosarchaea group</taxon>
        <taxon>Halobacteria</taxon>
        <taxon>Halobacteriales</taxon>
        <taxon>Haloferacaceae</taxon>
        <taxon>Halorubrum</taxon>
    </lineage>
</organism>
<sequence>MTRSRPDVEDASFALLLTHDVDRPYKTYQSLYYAITGGGSASRSYHLSSLLSSTNPYWQFDRIASLEDELGVRSAFYFLSEQSLFRDRPPREWATMEGWMLYAGRYDLDDPRIREQIERLDAEGWEVGLHGSYESYRDADRLAAEKAELEAALGHSVQGGRQHHLNLEVPETWRRHRDLGLRYDSSLGSSDEYGFQHGHGIVRPFDDEFVVFPLTIMEQSLPDPGVDFETAWDACLDVLREAREQTAVATVLWHPRHFSSRDFPGHTRLYRRLIEHALEAGAWVGPPGEFYEEAGLEASNDGIKDLGRNRQ</sequence>
<evidence type="ECO:0008006" key="3">
    <source>
        <dbReference type="Google" id="ProtNLM"/>
    </source>
</evidence>
<accession>M0PLX4</accession>